<evidence type="ECO:0000313" key="2">
    <source>
        <dbReference type="EMBL" id="GFZ12472.1"/>
    </source>
</evidence>
<dbReference type="InterPro" id="IPR008480">
    <property type="entry name" value="DUF761_pln"/>
</dbReference>
<protein>
    <submittedName>
        <fullName evidence="2">Cotton fiber</fullName>
    </submittedName>
</protein>
<dbReference type="AlphaFoldDB" id="A0A7J0GNU6"/>
<dbReference type="PANTHER" id="PTHR33098:SF76">
    <property type="entry name" value="DUF4408 DOMAIN-CONTAINING PROTEIN"/>
    <property type="match status" value="1"/>
</dbReference>
<gene>
    <name evidence="2" type="ORF">Acr_23g0008570</name>
</gene>
<evidence type="ECO:0000256" key="1">
    <source>
        <dbReference type="SAM" id="MobiDB-lite"/>
    </source>
</evidence>
<dbReference type="OrthoDB" id="1933168at2759"/>
<organism evidence="2 3">
    <name type="scientific">Actinidia rufa</name>
    <dbReference type="NCBI Taxonomy" id="165716"/>
    <lineage>
        <taxon>Eukaryota</taxon>
        <taxon>Viridiplantae</taxon>
        <taxon>Streptophyta</taxon>
        <taxon>Embryophyta</taxon>
        <taxon>Tracheophyta</taxon>
        <taxon>Spermatophyta</taxon>
        <taxon>Magnoliopsida</taxon>
        <taxon>eudicotyledons</taxon>
        <taxon>Gunneridae</taxon>
        <taxon>Pentapetalae</taxon>
        <taxon>asterids</taxon>
        <taxon>Ericales</taxon>
        <taxon>Actinidiaceae</taxon>
        <taxon>Actinidia</taxon>
    </lineage>
</organism>
<name>A0A7J0GNU6_9ERIC</name>
<dbReference type="Pfam" id="PF05553">
    <property type="entry name" value="DUF761"/>
    <property type="match status" value="1"/>
</dbReference>
<dbReference type="Proteomes" id="UP000585474">
    <property type="component" value="Unassembled WGS sequence"/>
</dbReference>
<reference evidence="2 3" key="1">
    <citation type="submission" date="2019-07" db="EMBL/GenBank/DDBJ databases">
        <title>De Novo Assembly of kiwifruit Actinidia rufa.</title>
        <authorList>
            <person name="Sugita-Konishi S."/>
            <person name="Sato K."/>
            <person name="Mori E."/>
            <person name="Abe Y."/>
            <person name="Kisaki G."/>
            <person name="Hamano K."/>
            <person name="Suezawa K."/>
            <person name="Otani M."/>
            <person name="Fukuda T."/>
            <person name="Manabe T."/>
            <person name="Gomi K."/>
            <person name="Tabuchi M."/>
            <person name="Akimitsu K."/>
            <person name="Kataoka I."/>
        </authorList>
    </citation>
    <scope>NUCLEOTIDE SEQUENCE [LARGE SCALE GENOMIC DNA]</scope>
    <source>
        <strain evidence="3">cv. Fuchu</strain>
    </source>
</reference>
<dbReference type="PANTHER" id="PTHR33098">
    <property type="entry name" value="COTTON FIBER (DUF761)"/>
    <property type="match status" value="1"/>
</dbReference>
<comment type="caution">
    <text evidence="2">The sequence shown here is derived from an EMBL/GenBank/DDBJ whole genome shotgun (WGS) entry which is preliminary data.</text>
</comment>
<sequence>MDELELNPKNNQVDDTLDGTWKAISRGGGRPLGKRKTWKAPLEKDTLATWKELRNSETFNDEASGTGAGRRWVRRDPSLSQDELNHRVEAFINNFNYQIRLQRQESDQRFSEMINRGV</sequence>
<keyword evidence="3" id="KW-1185">Reference proteome</keyword>
<feature type="region of interest" description="Disordered" evidence="1">
    <location>
        <begin position="1"/>
        <end position="36"/>
    </location>
</feature>
<evidence type="ECO:0000313" key="3">
    <source>
        <dbReference type="Proteomes" id="UP000585474"/>
    </source>
</evidence>
<proteinExistence type="predicted"/>
<dbReference type="EMBL" id="BJWL01000023">
    <property type="protein sequence ID" value="GFZ12472.1"/>
    <property type="molecule type" value="Genomic_DNA"/>
</dbReference>
<accession>A0A7J0GNU6</accession>